<dbReference type="RefSeq" id="WP_242152141.1">
    <property type="nucleotide sequence ID" value="NZ_CP093379.1"/>
</dbReference>
<dbReference type="EMBL" id="CP093379">
    <property type="protein sequence ID" value="UNM97165.1"/>
    <property type="molecule type" value="Genomic_DNA"/>
</dbReference>
<name>A0ABY3X5J2_9GAMM</name>
<accession>A0ABY3X5J2</accession>
<proteinExistence type="predicted"/>
<organism evidence="1 2">
    <name type="scientific">Ignatzschineria rhizosphaerae</name>
    <dbReference type="NCBI Taxonomy" id="2923279"/>
    <lineage>
        <taxon>Bacteria</taxon>
        <taxon>Pseudomonadati</taxon>
        <taxon>Pseudomonadota</taxon>
        <taxon>Gammaproteobacteria</taxon>
        <taxon>Cardiobacteriales</taxon>
        <taxon>Ignatzschineriaceae</taxon>
        <taxon>Ignatzschineria</taxon>
    </lineage>
</organism>
<reference evidence="1 2" key="1">
    <citation type="submission" date="2022-03" db="EMBL/GenBank/DDBJ databases">
        <title>Ignatzschineria rhizosphaerae HR5S32.</title>
        <authorList>
            <person name="Sun J.Q."/>
            <person name="Feng J.Y."/>
        </authorList>
    </citation>
    <scope>NUCLEOTIDE SEQUENCE [LARGE SCALE GENOMIC DNA]</scope>
    <source>
        <strain evidence="1 2">HR5S32</strain>
    </source>
</reference>
<dbReference type="InterPro" id="IPR016181">
    <property type="entry name" value="Acyl_CoA_acyltransferase"/>
</dbReference>
<sequence length="255" mass="29490">MKDPIKIVSFVERIDLLPAIDEMIMQHWPKFMMQASVDDSYWERLYQPPFAEYQFVAITGEGDDERVVGLINSVALPWDDGLQDLPDHGWDEMFTLAMDSDQNNLPCNLISALSVTVITEYRGYKIPQLLISHLKSYAKNKKYLGIVVPVRPTMKHLYPIQYFRDYITWKNERGEPFDPWIRTHWRLGAKFVKIAPASMTITGTIDEWESWTGLKFPQSGKYAITSGLVPLKIDVAKNRGDYIEPNLWMFHAVTA</sequence>
<evidence type="ECO:0000313" key="1">
    <source>
        <dbReference type="EMBL" id="UNM97165.1"/>
    </source>
</evidence>
<dbReference type="GO" id="GO:0016740">
    <property type="term" value="F:transferase activity"/>
    <property type="evidence" value="ECO:0007669"/>
    <property type="project" value="UniProtKB-KW"/>
</dbReference>
<gene>
    <name evidence="1" type="ORF">MMG00_04765</name>
</gene>
<keyword evidence="1" id="KW-0808">Transferase</keyword>
<evidence type="ECO:0000313" key="2">
    <source>
        <dbReference type="Proteomes" id="UP000829542"/>
    </source>
</evidence>
<dbReference type="SUPFAM" id="SSF55729">
    <property type="entry name" value="Acyl-CoA N-acyltransferases (Nat)"/>
    <property type="match status" value="1"/>
</dbReference>
<keyword evidence="2" id="KW-1185">Reference proteome</keyword>
<dbReference type="Gene3D" id="3.40.630.30">
    <property type="match status" value="1"/>
</dbReference>
<dbReference type="Proteomes" id="UP000829542">
    <property type="component" value="Chromosome"/>
</dbReference>
<protein>
    <submittedName>
        <fullName evidence="1">Transferase</fullName>
    </submittedName>
</protein>